<proteinExistence type="predicted"/>
<reference evidence="2 3" key="1">
    <citation type="journal article" date="2020" name="Nature">
        <title>Six reference-quality genomes reveal evolution of bat adaptations.</title>
        <authorList>
            <person name="Jebb D."/>
            <person name="Huang Z."/>
            <person name="Pippel M."/>
            <person name="Hughes G.M."/>
            <person name="Lavrichenko K."/>
            <person name="Devanna P."/>
            <person name="Winkler S."/>
            <person name="Jermiin L.S."/>
            <person name="Skirmuntt E.C."/>
            <person name="Katzourakis A."/>
            <person name="Burkitt-Gray L."/>
            <person name="Ray D.A."/>
            <person name="Sullivan K.A.M."/>
            <person name="Roscito J.G."/>
            <person name="Kirilenko B.M."/>
            <person name="Davalos L.M."/>
            <person name="Corthals A.P."/>
            <person name="Power M.L."/>
            <person name="Jones G."/>
            <person name="Ransome R.D."/>
            <person name="Dechmann D.K.N."/>
            <person name="Locatelli A.G."/>
            <person name="Puechmaille S.J."/>
            <person name="Fedrigo O."/>
            <person name="Jarvis E.D."/>
            <person name="Hiller M."/>
            <person name="Vernes S.C."/>
            <person name="Myers E.W."/>
            <person name="Teeling E.C."/>
        </authorList>
    </citation>
    <scope>NUCLEOTIDE SEQUENCE [LARGE SCALE GENOMIC DNA]</scope>
    <source>
        <strain evidence="2">MRouAeg1</strain>
        <tissue evidence="2">Muscle</tissue>
    </source>
</reference>
<sequence length="126" mass="13543">MIWRVCPSVSFRASLVRTAVAAIALTQSGHPAATWSNLLERYATGHFQGPRVCVRTPFAIPRTSVTKSWNGFSRLGRANAGAVVRAAFRASNAFLSSPQAKFSPFPPVLVYRGLAISANPGIQSLQ</sequence>
<evidence type="ECO:0000256" key="1">
    <source>
        <dbReference type="SAM" id="SignalP"/>
    </source>
</evidence>
<evidence type="ECO:0000313" key="2">
    <source>
        <dbReference type="EMBL" id="KAF6474929.1"/>
    </source>
</evidence>
<gene>
    <name evidence="2" type="ORF">HJG63_011047</name>
</gene>
<evidence type="ECO:0008006" key="4">
    <source>
        <dbReference type="Google" id="ProtNLM"/>
    </source>
</evidence>
<accession>A0A7J8HSS1</accession>
<comment type="caution">
    <text evidence="2">The sequence shown here is derived from an EMBL/GenBank/DDBJ whole genome shotgun (WGS) entry which is preliminary data.</text>
</comment>
<name>A0A7J8HSS1_ROUAE</name>
<feature type="chain" id="PRO_5029769355" description="Secreted protein" evidence="1">
    <location>
        <begin position="22"/>
        <end position="126"/>
    </location>
</feature>
<dbReference type="EMBL" id="JACASE010000004">
    <property type="protein sequence ID" value="KAF6474929.1"/>
    <property type="molecule type" value="Genomic_DNA"/>
</dbReference>
<feature type="signal peptide" evidence="1">
    <location>
        <begin position="1"/>
        <end position="21"/>
    </location>
</feature>
<keyword evidence="3" id="KW-1185">Reference proteome</keyword>
<protein>
    <recommendedName>
        <fullName evidence="4">Secreted protein</fullName>
    </recommendedName>
</protein>
<organism evidence="2 3">
    <name type="scientific">Rousettus aegyptiacus</name>
    <name type="common">Egyptian fruit bat</name>
    <name type="synonym">Pteropus aegyptiacus</name>
    <dbReference type="NCBI Taxonomy" id="9407"/>
    <lineage>
        <taxon>Eukaryota</taxon>
        <taxon>Metazoa</taxon>
        <taxon>Chordata</taxon>
        <taxon>Craniata</taxon>
        <taxon>Vertebrata</taxon>
        <taxon>Euteleostomi</taxon>
        <taxon>Mammalia</taxon>
        <taxon>Eutheria</taxon>
        <taxon>Laurasiatheria</taxon>
        <taxon>Chiroptera</taxon>
        <taxon>Yinpterochiroptera</taxon>
        <taxon>Pteropodoidea</taxon>
        <taxon>Pteropodidae</taxon>
        <taxon>Rousettinae</taxon>
        <taxon>Rousettus</taxon>
    </lineage>
</organism>
<keyword evidence="1" id="KW-0732">Signal</keyword>
<dbReference type="AlphaFoldDB" id="A0A7J8HSS1"/>
<evidence type="ECO:0000313" key="3">
    <source>
        <dbReference type="Proteomes" id="UP000593571"/>
    </source>
</evidence>
<dbReference type="Proteomes" id="UP000593571">
    <property type="component" value="Unassembled WGS sequence"/>
</dbReference>